<dbReference type="SMART" id="SM00066">
    <property type="entry name" value="GAL4"/>
    <property type="match status" value="1"/>
</dbReference>
<accession>A0A875S0W0</accession>
<dbReference type="PANTHER" id="PTHR31001">
    <property type="entry name" value="UNCHARACTERIZED TRANSCRIPTIONAL REGULATORY PROTEIN"/>
    <property type="match status" value="1"/>
</dbReference>
<name>A0A875S0W0_EENNA</name>
<keyword evidence="6" id="KW-1185">Reference proteome</keyword>
<reference evidence="5" key="1">
    <citation type="submission" date="2020-10" db="EMBL/GenBank/DDBJ databases">
        <authorList>
            <person name="Roach M.J.R."/>
        </authorList>
    </citation>
    <scope>NUCLEOTIDE SEQUENCE</scope>
    <source>
        <strain evidence="5">CBS 1945</strain>
    </source>
</reference>
<evidence type="ECO:0000313" key="5">
    <source>
        <dbReference type="EMBL" id="QPG74543.1"/>
    </source>
</evidence>
<feature type="domain" description="Zn(2)-C6 fungal-type" evidence="4">
    <location>
        <begin position="147"/>
        <end position="178"/>
    </location>
</feature>
<dbReference type="GeneID" id="62195275"/>
<dbReference type="RefSeq" id="XP_038778108.1">
    <property type="nucleotide sequence ID" value="XM_038922180.1"/>
</dbReference>
<dbReference type="GO" id="GO:0008270">
    <property type="term" value="F:zinc ion binding"/>
    <property type="evidence" value="ECO:0007669"/>
    <property type="project" value="InterPro"/>
</dbReference>
<evidence type="ECO:0000256" key="1">
    <source>
        <dbReference type="ARBA" id="ARBA00004123"/>
    </source>
</evidence>
<evidence type="ECO:0000259" key="4">
    <source>
        <dbReference type="PROSITE" id="PS50048"/>
    </source>
</evidence>
<comment type="subcellular location">
    <subcellularLocation>
        <location evidence="1">Nucleus</location>
    </subcellularLocation>
</comment>
<dbReference type="InterPro" id="IPR036864">
    <property type="entry name" value="Zn2-C6_fun-type_DNA-bd_sf"/>
</dbReference>
<protein>
    <recommendedName>
        <fullName evidence="4">Zn(2)-C6 fungal-type domain-containing protein</fullName>
    </recommendedName>
</protein>
<keyword evidence="2" id="KW-0539">Nucleus</keyword>
<dbReference type="GO" id="GO:0005634">
    <property type="term" value="C:nucleus"/>
    <property type="evidence" value="ECO:0007669"/>
    <property type="project" value="UniProtKB-SubCell"/>
</dbReference>
<feature type="region of interest" description="Disordered" evidence="3">
    <location>
        <begin position="810"/>
        <end position="841"/>
    </location>
</feature>
<dbReference type="Pfam" id="PF00172">
    <property type="entry name" value="Zn_clus"/>
    <property type="match status" value="1"/>
</dbReference>
<dbReference type="InterPro" id="IPR050613">
    <property type="entry name" value="Sec_Metabolite_Reg"/>
</dbReference>
<organism evidence="5 6">
    <name type="scientific">Eeniella nana</name>
    <name type="common">Yeast</name>
    <name type="synonym">Brettanomyces nanus</name>
    <dbReference type="NCBI Taxonomy" id="13502"/>
    <lineage>
        <taxon>Eukaryota</taxon>
        <taxon>Fungi</taxon>
        <taxon>Dikarya</taxon>
        <taxon>Ascomycota</taxon>
        <taxon>Saccharomycotina</taxon>
        <taxon>Pichiomycetes</taxon>
        <taxon>Pichiales</taxon>
        <taxon>Pichiaceae</taxon>
        <taxon>Brettanomyces</taxon>
    </lineage>
</organism>
<evidence type="ECO:0000256" key="3">
    <source>
        <dbReference type="SAM" id="MobiDB-lite"/>
    </source>
</evidence>
<dbReference type="AlphaFoldDB" id="A0A875S0W0"/>
<dbReference type="PROSITE" id="PS00463">
    <property type="entry name" value="ZN2_CY6_FUNGAL_1"/>
    <property type="match status" value="1"/>
</dbReference>
<dbReference type="KEGG" id="bnn:FOA43_001874"/>
<dbReference type="CDD" id="cd12148">
    <property type="entry name" value="fungal_TF_MHR"/>
    <property type="match status" value="1"/>
</dbReference>
<dbReference type="InterPro" id="IPR031760">
    <property type="entry name" value="Cep3_C"/>
</dbReference>
<dbReference type="Proteomes" id="UP000662931">
    <property type="component" value="Chromosome 1"/>
</dbReference>
<evidence type="ECO:0000313" key="6">
    <source>
        <dbReference type="Proteomes" id="UP000662931"/>
    </source>
</evidence>
<proteinExistence type="predicted"/>
<dbReference type="Gene3D" id="4.10.240.10">
    <property type="entry name" value="Zn(2)-C6 fungal-type DNA-binding domain"/>
    <property type="match status" value="1"/>
</dbReference>
<evidence type="ECO:0000256" key="2">
    <source>
        <dbReference type="ARBA" id="ARBA00023242"/>
    </source>
</evidence>
<dbReference type="GO" id="GO:0000981">
    <property type="term" value="F:DNA-binding transcription factor activity, RNA polymerase II-specific"/>
    <property type="evidence" value="ECO:0007669"/>
    <property type="project" value="InterPro"/>
</dbReference>
<dbReference type="SUPFAM" id="SSF57701">
    <property type="entry name" value="Zn2/Cys6 DNA-binding domain"/>
    <property type="match status" value="1"/>
</dbReference>
<dbReference type="EMBL" id="CP064812">
    <property type="protein sequence ID" value="QPG74543.1"/>
    <property type="molecule type" value="Genomic_DNA"/>
</dbReference>
<dbReference type="CDD" id="cd00067">
    <property type="entry name" value="GAL4"/>
    <property type="match status" value="1"/>
</dbReference>
<feature type="compositionally biased region" description="Polar residues" evidence="3">
    <location>
        <begin position="824"/>
        <end position="841"/>
    </location>
</feature>
<sequence>MQTQYLDQLKKFGEAADKDRNTDQLEDTIGISDSQDLVGDEEDKAKYSIISFADGEQRMIFDKDESSESLQRTCHLYNEIGDYQNRSSPNKSILKVNDNDNHFMESIRAHNCDMVDVEEFVRCTDIYENIHPFEPTFNMKQKRKTLVCTQCSKRKVKCNKEIPCSNCVRRKEAYLCRRPFENDNMYHRIRRITGKVENSGSFDPISKSSSLGPTIASVGIDQPHTDIQARIQARLRQQQQQSTRPTVLEIEHPSILQHTRSPLLSNASIENYMSSLRSLTFGYTHMNGLLPPEESMPNGSKESSEWTTHRLRQLMSKMTYRTSYLLCSFACKYTTFLHYGVVDQLFMEDHERFWKSADNMNHSLWEVVQNYKENKESTLDVKYWLSLYYAMLCVGVYFSVDRLSGQYPYTTEEMAELPRTLFKASLECLEETRFVERADIRTIQIYCVLTTCLHALGNVYIHKQLLSVVVGIAKALRLDRVPPDTSTSGKPNFYREVSRRLWYSFFIVDSVSNVPRRLIGEFTTAFPRLISTSELLGETPEAAEGAYYAGFTSDCKIELPSPSDDISGLLYERLMAEMSQIKQDSYRERYNLDFVSNAWCRMISLRDRLNEYFGSEPYTELDNSISQFAKYLLFSSLERECLGLGARLLTLTSRQFWLENFRAECLRMALELVGHDSLNCTPAYYKKYWIVGQHLIYACLFVLLDMLMFDHENCQENMKRIKDAIPTVRSLRSTHYTVRVGLAVIEKLYYLVGSVRLRHRGHGTVEEFSLREFLGELEVANPGYRAASTHEESSVIMPLLGKSQYLRSGVTSMRSEETRESKGSTESFTTSIPDKTENPSATFLDPELDSVLDDTGWKEFLGFFFGKQEASV</sequence>
<feature type="compositionally biased region" description="Basic and acidic residues" evidence="3">
    <location>
        <begin position="814"/>
        <end position="823"/>
    </location>
</feature>
<dbReference type="PANTHER" id="PTHR31001:SF76">
    <property type="entry name" value="ZN(2)-C6 FUNGAL-TYPE DOMAIN-CONTAINING PROTEIN"/>
    <property type="match status" value="1"/>
</dbReference>
<dbReference type="PROSITE" id="PS50048">
    <property type="entry name" value="ZN2_CY6_FUNGAL_2"/>
    <property type="match status" value="1"/>
</dbReference>
<gene>
    <name evidence="5" type="ORF">FOA43_001874</name>
</gene>
<dbReference type="InterPro" id="IPR001138">
    <property type="entry name" value="Zn2Cys6_DnaBD"/>
</dbReference>
<dbReference type="OrthoDB" id="1747771at2759"/>
<dbReference type="Pfam" id="PF16846">
    <property type="entry name" value="Cep3"/>
    <property type="match status" value="1"/>
</dbReference>